<reference evidence="12" key="1">
    <citation type="submission" date="2021-03" db="EMBL/GenBank/DDBJ databases">
        <authorList>
            <person name="Tagirdzhanova G."/>
        </authorList>
    </citation>
    <scope>NUCLEOTIDE SEQUENCE</scope>
</reference>
<dbReference type="GO" id="GO:0005886">
    <property type="term" value="C:plasma membrane"/>
    <property type="evidence" value="ECO:0007669"/>
    <property type="project" value="TreeGrafter"/>
</dbReference>
<protein>
    <recommendedName>
        <fullName evidence="14">FAD-binding FR-type domain-containing protein</fullName>
    </recommendedName>
</protein>
<dbReference type="OrthoDB" id="4494341at2759"/>
<dbReference type="PANTHER" id="PTHR32361:SF26">
    <property type="entry name" value="FAD-BINDING 8 DOMAIN-CONTAINING PROTEIN-RELATED"/>
    <property type="match status" value="1"/>
</dbReference>
<dbReference type="SUPFAM" id="SSF52343">
    <property type="entry name" value="Ferredoxin reductase-like, C-terminal NADP-linked domain"/>
    <property type="match status" value="1"/>
</dbReference>
<dbReference type="InterPro" id="IPR051410">
    <property type="entry name" value="Ferric/Cupric_Reductase"/>
</dbReference>
<dbReference type="GO" id="GO:0006879">
    <property type="term" value="P:intracellular iron ion homeostasis"/>
    <property type="evidence" value="ECO:0007669"/>
    <property type="project" value="TreeGrafter"/>
</dbReference>
<accession>A0A8H3J7R3</accession>
<evidence type="ECO:0000256" key="9">
    <source>
        <dbReference type="SAM" id="Phobius"/>
    </source>
</evidence>
<name>A0A8H3J7R3_9LECA</name>
<keyword evidence="3 9" id="KW-0812">Transmembrane</keyword>
<evidence type="ECO:0000256" key="2">
    <source>
        <dbReference type="ARBA" id="ARBA00022448"/>
    </source>
</evidence>
<keyword evidence="2" id="KW-0813">Transport</keyword>
<dbReference type="Pfam" id="PF01794">
    <property type="entry name" value="Ferric_reduct"/>
    <property type="match status" value="1"/>
</dbReference>
<keyword evidence="13" id="KW-1185">Reference proteome</keyword>
<feature type="transmembrane region" description="Helical" evidence="9">
    <location>
        <begin position="60"/>
        <end position="79"/>
    </location>
</feature>
<dbReference type="InterPro" id="IPR039261">
    <property type="entry name" value="FNR_nucleotide-bd"/>
</dbReference>
<comment type="caution">
    <text evidence="12">The sequence shown here is derived from an EMBL/GenBank/DDBJ whole genome shotgun (WGS) entry which is preliminary data.</text>
</comment>
<feature type="domain" description="Ferric reductase NAD binding" evidence="11">
    <location>
        <begin position="327"/>
        <end position="464"/>
    </location>
</feature>
<keyword evidence="4 9" id="KW-1133">Transmembrane helix</keyword>
<organism evidence="12 13">
    <name type="scientific">Imshaugia aleurites</name>
    <dbReference type="NCBI Taxonomy" id="172621"/>
    <lineage>
        <taxon>Eukaryota</taxon>
        <taxon>Fungi</taxon>
        <taxon>Dikarya</taxon>
        <taxon>Ascomycota</taxon>
        <taxon>Pezizomycotina</taxon>
        <taxon>Lecanoromycetes</taxon>
        <taxon>OSLEUM clade</taxon>
        <taxon>Lecanoromycetidae</taxon>
        <taxon>Lecanorales</taxon>
        <taxon>Lecanorineae</taxon>
        <taxon>Parmeliaceae</taxon>
        <taxon>Imshaugia</taxon>
    </lineage>
</organism>
<dbReference type="AlphaFoldDB" id="A0A8H3J7R3"/>
<evidence type="ECO:0000256" key="3">
    <source>
        <dbReference type="ARBA" id="ARBA00022692"/>
    </source>
</evidence>
<dbReference type="Gene3D" id="3.40.50.80">
    <property type="entry name" value="Nucleotide-binding domain of ferredoxin-NADP reductase (FNR) module"/>
    <property type="match status" value="1"/>
</dbReference>
<feature type="transmembrane region" description="Helical" evidence="9">
    <location>
        <begin position="91"/>
        <end position="114"/>
    </location>
</feature>
<evidence type="ECO:0008006" key="14">
    <source>
        <dbReference type="Google" id="ProtNLM"/>
    </source>
</evidence>
<dbReference type="GO" id="GO:0015677">
    <property type="term" value="P:copper ion import"/>
    <property type="evidence" value="ECO:0007669"/>
    <property type="project" value="TreeGrafter"/>
</dbReference>
<dbReference type="EMBL" id="CAJPDT010000166">
    <property type="protein sequence ID" value="CAF9942059.1"/>
    <property type="molecule type" value="Genomic_DNA"/>
</dbReference>
<dbReference type="InterPro" id="IPR013121">
    <property type="entry name" value="Fe_red_NAD-bd_6"/>
</dbReference>
<feature type="transmembrane region" description="Helical" evidence="9">
    <location>
        <begin position="6"/>
        <end position="24"/>
    </location>
</feature>
<keyword evidence="5" id="KW-0560">Oxidoreductase</keyword>
<evidence type="ECO:0000313" key="13">
    <source>
        <dbReference type="Proteomes" id="UP000664534"/>
    </source>
</evidence>
<sequence length="506" mass="56527">MDVPQIYATTAGGFFLVFILVNFLSRTVRERIALFTSKHLTYPYFIHRHRLLGPWTRSGILVELIYIALNVFCLGFRVSTLPKAGLQAGNLSLANMIPLLAGPHLSFLADILGFRLGTYRRVHRSAGVMSFALLLFHVLVVALQRTSFSLRIPEHLYGTIAGSSLCLLVLLSHPVLRKPSYEIFLRTHQALAVLSACSIWRHLPSDSLFPRMYIYISAGLFVSTSVVQCVGVLWRNGNFRHGRARALVTHAEGSVKIKITLSRALKVEAGQYINLWIPSLELFVEPRQGLTRELLYHAQAGERGGAFGSCWVLFSGPHGISAPVGEYESILLVGTGFGMAALLPYLQELIHGYQTRKVCTRRIRVIWQVRHIETALAMQPLLNNALKGDNLDKILSISIFSTYLKEEKVSFGRRGTVSRGSADATGTFRAEVEKRHTEDANRDIEAAQTEAEHEQETTGKIQGEKGRMLVMVSGTAKQRDDLRDVVRDNLDEGVELMELEYQPKEG</sequence>
<keyword evidence="6" id="KW-0406">Ion transport</keyword>
<evidence type="ECO:0000256" key="4">
    <source>
        <dbReference type="ARBA" id="ARBA00022989"/>
    </source>
</evidence>
<dbReference type="GO" id="GO:0000293">
    <property type="term" value="F:ferric-chelate reductase activity"/>
    <property type="evidence" value="ECO:0007669"/>
    <property type="project" value="UniProtKB-ARBA"/>
</dbReference>
<dbReference type="Proteomes" id="UP000664534">
    <property type="component" value="Unassembled WGS sequence"/>
</dbReference>
<proteinExistence type="predicted"/>
<dbReference type="InterPro" id="IPR013130">
    <property type="entry name" value="Fe3_Rdtase_TM_dom"/>
</dbReference>
<evidence type="ECO:0000256" key="7">
    <source>
        <dbReference type="ARBA" id="ARBA00023136"/>
    </source>
</evidence>
<feature type="region of interest" description="Disordered" evidence="8">
    <location>
        <begin position="447"/>
        <end position="467"/>
    </location>
</feature>
<evidence type="ECO:0000256" key="8">
    <source>
        <dbReference type="SAM" id="MobiDB-lite"/>
    </source>
</evidence>
<evidence type="ECO:0000259" key="10">
    <source>
        <dbReference type="Pfam" id="PF01794"/>
    </source>
</evidence>
<dbReference type="GO" id="GO:0006826">
    <property type="term" value="P:iron ion transport"/>
    <property type="evidence" value="ECO:0007669"/>
    <property type="project" value="TreeGrafter"/>
</dbReference>
<feature type="domain" description="Ferric oxidoreductase" evidence="10">
    <location>
        <begin position="89"/>
        <end position="195"/>
    </location>
</feature>
<evidence type="ECO:0000256" key="5">
    <source>
        <dbReference type="ARBA" id="ARBA00023002"/>
    </source>
</evidence>
<feature type="transmembrane region" description="Helical" evidence="9">
    <location>
        <begin position="213"/>
        <end position="234"/>
    </location>
</feature>
<feature type="transmembrane region" description="Helical" evidence="9">
    <location>
        <begin position="126"/>
        <end position="144"/>
    </location>
</feature>
<dbReference type="Pfam" id="PF08030">
    <property type="entry name" value="NAD_binding_6"/>
    <property type="match status" value="1"/>
</dbReference>
<keyword evidence="7 9" id="KW-0472">Membrane</keyword>
<dbReference type="CDD" id="cd06186">
    <property type="entry name" value="NOX_Duox_like_FAD_NADP"/>
    <property type="match status" value="1"/>
</dbReference>
<comment type="subcellular location">
    <subcellularLocation>
        <location evidence="1">Membrane</location>
        <topology evidence="1">Multi-pass membrane protein</topology>
    </subcellularLocation>
</comment>
<evidence type="ECO:0000259" key="11">
    <source>
        <dbReference type="Pfam" id="PF08030"/>
    </source>
</evidence>
<evidence type="ECO:0000256" key="6">
    <source>
        <dbReference type="ARBA" id="ARBA00023065"/>
    </source>
</evidence>
<gene>
    <name evidence="12" type="ORF">IMSHALPRED_003179</name>
</gene>
<evidence type="ECO:0000256" key="1">
    <source>
        <dbReference type="ARBA" id="ARBA00004141"/>
    </source>
</evidence>
<evidence type="ECO:0000313" key="12">
    <source>
        <dbReference type="EMBL" id="CAF9942059.1"/>
    </source>
</evidence>
<dbReference type="PANTHER" id="PTHR32361">
    <property type="entry name" value="FERRIC/CUPRIC REDUCTASE TRANSMEMBRANE COMPONENT"/>
    <property type="match status" value="1"/>
</dbReference>